<gene>
    <name evidence="2" type="ORF">B2J93_995</name>
</gene>
<feature type="compositionally biased region" description="Basic and acidic residues" evidence="1">
    <location>
        <begin position="154"/>
        <end position="167"/>
    </location>
</feature>
<reference evidence="2 3" key="1">
    <citation type="submission" date="2017-04" db="EMBL/GenBank/DDBJ databases">
        <title>Draft genome sequence of Marssonina coronaria NL1: causal agent of apple blotch.</title>
        <authorList>
            <person name="Cheng Q."/>
        </authorList>
    </citation>
    <scope>NUCLEOTIDE SEQUENCE [LARGE SCALE GENOMIC DNA]</scope>
    <source>
        <strain evidence="2 3">NL1</strain>
    </source>
</reference>
<accession>A0A218ZCX6</accession>
<proteinExistence type="predicted"/>
<dbReference type="EMBL" id="MZNU01000060">
    <property type="protein sequence ID" value="OWP05877.1"/>
    <property type="molecule type" value="Genomic_DNA"/>
</dbReference>
<evidence type="ECO:0000256" key="1">
    <source>
        <dbReference type="SAM" id="MobiDB-lite"/>
    </source>
</evidence>
<feature type="compositionally biased region" description="Basic and acidic residues" evidence="1">
    <location>
        <begin position="85"/>
        <end position="94"/>
    </location>
</feature>
<keyword evidence="3" id="KW-1185">Reference proteome</keyword>
<evidence type="ECO:0000313" key="3">
    <source>
        <dbReference type="Proteomes" id="UP000242519"/>
    </source>
</evidence>
<feature type="region of interest" description="Disordered" evidence="1">
    <location>
        <begin position="84"/>
        <end position="136"/>
    </location>
</feature>
<evidence type="ECO:0000313" key="2">
    <source>
        <dbReference type="EMBL" id="OWP05877.1"/>
    </source>
</evidence>
<feature type="region of interest" description="Disordered" evidence="1">
    <location>
        <begin position="1"/>
        <end position="71"/>
    </location>
</feature>
<dbReference type="Proteomes" id="UP000242519">
    <property type="component" value="Unassembled WGS sequence"/>
</dbReference>
<comment type="caution">
    <text evidence="2">The sequence shown here is derived from an EMBL/GenBank/DDBJ whole genome shotgun (WGS) entry which is preliminary data.</text>
</comment>
<name>A0A218ZCX6_9HELO</name>
<organism evidence="2 3">
    <name type="scientific">Diplocarpon coronariae</name>
    <dbReference type="NCBI Taxonomy" id="2795749"/>
    <lineage>
        <taxon>Eukaryota</taxon>
        <taxon>Fungi</taxon>
        <taxon>Dikarya</taxon>
        <taxon>Ascomycota</taxon>
        <taxon>Pezizomycotina</taxon>
        <taxon>Leotiomycetes</taxon>
        <taxon>Helotiales</taxon>
        <taxon>Drepanopezizaceae</taxon>
        <taxon>Diplocarpon</taxon>
    </lineage>
</organism>
<feature type="compositionally biased region" description="Polar residues" evidence="1">
    <location>
        <begin position="30"/>
        <end position="41"/>
    </location>
</feature>
<dbReference type="AlphaFoldDB" id="A0A218ZCX6"/>
<feature type="region of interest" description="Disordered" evidence="1">
    <location>
        <begin position="148"/>
        <end position="181"/>
    </location>
</feature>
<protein>
    <submittedName>
        <fullName evidence="2">Uncharacterized protein</fullName>
    </submittedName>
</protein>
<dbReference type="InParanoid" id="A0A218ZCX6"/>
<sequence length="181" mass="18319">MKKSLAGPARTSHSGDRPGSPAPPHAAQKPSDNPAQRTSASALPASRQEPVGDELEQPGSDSESEGGALLVPWADAETAYCAYDAKTKQRDRSGEPPAVAAPAPTQKQASEGSERPAGGAGSSAGPGISPQDAGDSFPLVSVLSIAPLQASRAGRAEETTGTKERVEASGLPRSIFQGACH</sequence>